<reference evidence="1" key="1">
    <citation type="journal article" date="2021" name="Genome Biol. Evol.">
        <title>The assembled and annotated genome of the fairy-ring fungus Marasmius oreades.</title>
        <authorList>
            <person name="Hiltunen M."/>
            <person name="Ament-Velasquez S.L."/>
            <person name="Johannesson H."/>
        </authorList>
    </citation>
    <scope>NUCLEOTIDE SEQUENCE</scope>
    <source>
        <strain evidence="1">03SP1</strain>
    </source>
</reference>
<dbReference type="GeneID" id="66075347"/>
<comment type="caution">
    <text evidence="1">The sequence shown here is derived from an EMBL/GenBank/DDBJ whole genome shotgun (WGS) entry which is preliminary data.</text>
</comment>
<evidence type="ECO:0000313" key="2">
    <source>
        <dbReference type="Proteomes" id="UP001049176"/>
    </source>
</evidence>
<dbReference type="Proteomes" id="UP001049176">
    <property type="component" value="Chromosome 3"/>
</dbReference>
<organism evidence="1 2">
    <name type="scientific">Marasmius oreades</name>
    <name type="common">fairy-ring Marasmius</name>
    <dbReference type="NCBI Taxonomy" id="181124"/>
    <lineage>
        <taxon>Eukaryota</taxon>
        <taxon>Fungi</taxon>
        <taxon>Dikarya</taxon>
        <taxon>Basidiomycota</taxon>
        <taxon>Agaricomycotina</taxon>
        <taxon>Agaricomycetes</taxon>
        <taxon>Agaricomycetidae</taxon>
        <taxon>Agaricales</taxon>
        <taxon>Marasmiineae</taxon>
        <taxon>Marasmiaceae</taxon>
        <taxon>Marasmius</taxon>
    </lineage>
</organism>
<protein>
    <submittedName>
        <fullName evidence="1">Uncharacterized protein</fullName>
    </submittedName>
</protein>
<sequence>MRSNWIADTLMGRTGGIKRNVNLDIRYLKSALPHLDNIVKQEGTYIFQICTNRRD</sequence>
<dbReference type="EMBL" id="CM032183">
    <property type="protein sequence ID" value="KAG7095534.1"/>
    <property type="molecule type" value="Genomic_DNA"/>
</dbReference>
<proteinExistence type="predicted"/>
<dbReference type="RefSeq" id="XP_043012004.1">
    <property type="nucleotide sequence ID" value="XM_043150914.1"/>
</dbReference>
<keyword evidence="2" id="KW-1185">Reference proteome</keyword>
<dbReference type="KEGG" id="more:E1B28_006271"/>
<dbReference type="AlphaFoldDB" id="A0A9P7S502"/>
<gene>
    <name evidence="1" type="ORF">E1B28_006271</name>
</gene>
<accession>A0A9P7S502</accession>
<name>A0A9P7S502_9AGAR</name>
<evidence type="ECO:0000313" key="1">
    <source>
        <dbReference type="EMBL" id="KAG7095534.1"/>
    </source>
</evidence>